<sequence length="496" mass="53362">MARCVSVEPATFAAAHWGQTPLLSRAHELPNPSGFRDLLSPADADDLLSRRGLRTPFLRVAQDGVLVPAARYTGGGGAGAEITDQVLDEKILDLYAGGATLVLQGLHRTWPALIDFARDLGLAVGQPLQVNAYLTPAGSQGFATHYDTHDVFVLQVDGGKHWRIHPPVLPDPLERQPWGGRADEVVATATGAPALDVLLAPGDALYLPRGWLHSAAAQERSSLHLTVGVRALTRYTLVEELLALAAEDQRLRATLPFGIDVSAPEAVEPELTETVEILRDWLRRVDPTALAARLRQRAWPAARPAPLHPLAQAAALGALGPDSRVTPRPGLRWQLTPAGERVTLRVFDRTITLPQMCAPALRALLSGEVSRVGDLPGLADDTDRVTLVRRLLREAVAVPAHGSCPNLPDGGAAGDPPPPPTGSTDQGQEKHRRQQSGDHHHGHRAWAEHRVSPVGQNLRRGQADQRAEQGHDQRQHRQPDRQVPAVPVAGRPGDGA</sequence>
<feature type="domain" description="JmjC" evidence="5">
    <location>
        <begin position="99"/>
        <end position="246"/>
    </location>
</feature>
<evidence type="ECO:0000313" key="6">
    <source>
        <dbReference type="EMBL" id="ABP54602.1"/>
    </source>
</evidence>
<keyword evidence="7" id="KW-1185">Reference proteome</keyword>
<feature type="compositionally biased region" description="Basic and acidic residues" evidence="4">
    <location>
        <begin position="435"/>
        <end position="451"/>
    </location>
</feature>
<evidence type="ECO:0000256" key="3">
    <source>
        <dbReference type="ARBA" id="ARBA00023004"/>
    </source>
</evidence>
<dbReference type="STRING" id="369723.Strop_2151"/>
<dbReference type="InterPro" id="IPR003347">
    <property type="entry name" value="JmjC_dom"/>
</dbReference>
<evidence type="ECO:0000256" key="2">
    <source>
        <dbReference type="ARBA" id="ARBA00022723"/>
    </source>
</evidence>
<dbReference type="Pfam" id="PF08007">
    <property type="entry name" value="JmjC_2"/>
    <property type="match status" value="1"/>
</dbReference>
<accession>A4X6V2</accession>
<dbReference type="InterPro" id="IPR039994">
    <property type="entry name" value="NO66-like"/>
</dbReference>
<evidence type="ECO:0000259" key="5">
    <source>
        <dbReference type="PROSITE" id="PS51184"/>
    </source>
</evidence>
<keyword evidence="3" id="KW-0408">Iron</keyword>
<gene>
    <name evidence="6" type="ordered locus">Strop_2151</name>
</gene>
<dbReference type="AlphaFoldDB" id="A4X6V2"/>
<dbReference type="KEGG" id="stp:Strop_2151"/>
<name>A4X6V2_SALTO</name>
<feature type="compositionally biased region" description="Basic and acidic residues" evidence="4">
    <location>
        <begin position="461"/>
        <end position="480"/>
    </location>
</feature>
<evidence type="ECO:0000313" key="7">
    <source>
        <dbReference type="Proteomes" id="UP000000235"/>
    </source>
</evidence>
<evidence type="ECO:0000256" key="1">
    <source>
        <dbReference type="ARBA" id="ARBA00001954"/>
    </source>
</evidence>
<dbReference type="GO" id="GO:0046872">
    <property type="term" value="F:metal ion binding"/>
    <property type="evidence" value="ECO:0007669"/>
    <property type="project" value="UniProtKB-KW"/>
</dbReference>
<keyword evidence="2" id="KW-0479">Metal-binding</keyword>
<dbReference type="PANTHER" id="PTHR13096">
    <property type="entry name" value="MINA53 MYC INDUCED NUCLEAR ANTIGEN"/>
    <property type="match status" value="1"/>
</dbReference>
<dbReference type="eggNOG" id="COG2850">
    <property type="taxonomic scope" value="Bacteria"/>
</dbReference>
<dbReference type="Proteomes" id="UP000000235">
    <property type="component" value="Chromosome"/>
</dbReference>
<dbReference type="SUPFAM" id="SSF51197">
    <property type="entry name" value="Clavaminate synthase-like"/>
    <property type="match status" value="1"/>
</dbReference>
<dbReference type="GO" id="GO:0051864">
    <property type="term" value="F:histone H3K36 demethylase activity"/>
    <property type="evidence" value="ECO:0007669"/>
    <property type="project" value="TreeGrafter"/>
</dbReference>
<dbReference type="HOGENOM" id="CLU_013645_1_0_11"/>
<dbReference type="PROSITE" id="PS51184">
    <property type="entry name" value="JMJC"/>
    <property type="match status" value="1"/>
</dbReference>
<dbReference type="Gene3D" id="2.60.120.650">
    <property type="entry name" value="Cupin"/>
    <property type="match status" value="1"/>
</dbReference>
<protein>
    <submittedName>
        <fullName evidence="6">Cupin 4 family protein</fullName>
    </submittedName>
</protein>
<reference evidence="7" key="1">
    <citation type="journal article" date="2007" name="Proc. Natl. Acad. Sci. U.S.A.">
        <title>Genome sequencing reveals complex secondary metabolome in the marine actinomycete Salinispora tropica.</title>
        <authorList>
            <person name="Udwary D.W."/>
            <person name="Zeigler L."/>
            <person name="Asolkar R.N."/>
            <person name="Singan V."/>
            <person name="Lapidus A."/>
            <person name="Fenical W."/>
            <person name="Jensen P.R."/>
            <person name="Moore B.S."/>
        </authorList>
    </citation>
    <scope>NUCLEOTIDE SEQUENCE [LARGE SCALE GENOMIC DNA]</scope>
    <source>
        <strain evidence="7">ATCC BAA-916 / DSM 44818 / CNB-440</strain>
    </source>
</reference>
<comment type="cofactor">
    <cofactor evidence="1">
        <name>Fe(2+)</name>
        <dbReference type="ChEBI" id="CHEBI:29033"/>
    </cofactor>
</comment>
<dbReference type="SMART" id="SM00558">
    <property type="entry name" value="JmjC"/>
    <property type="match status" value="1"/>
</dbReference>
<proteinExistence type="predicted"/>
<evidence type="ECO:0000256" key="4">
    <source>
        <dbReference type="SAM" id="MobiDB-lite"/>
    </source>
</evidence>
<dbReference type="EMBL" id="CP000667">
    <property type="protein sequence ID" value="ABP54602.1"/>
    <property type="molecule type" value="Genomic_DNA"/>
</dbReference>
<dbReference type="GO" id="GO:0032453">
    <property type="term" value="F:histone H3K4 demethylase activity"/>
    <property type="evidence" value="ECO:0007669"/>
    <property type="project" value="TreeGrafter"/>
</dbReference>
<dbReference type="PANTHER" id="PTHR13096:SF9">
    <property type="entry name" value="BIFUNCTIONAL LYSINE-SPECIFIC DEMETHYLASE AND HISTIDYL-HYDROXYLASE"/>
    <property type="match status" value="1"/>
</dbReference>
<organism evidence="6 7">
    <name type="scientific">Salinispora tropica (strain ATCC BAA-916 / DSM 44818 / JCM 13857 / NBRC 105044 / CNB-440)</name>
    <dbReference type="NCBI Taxonomy" id="369723"/>
    <lineage>
        <taxon>Bacteria</taxon>
        <taxon>Bacillati</taxon>
        <taxon>Actinomycetota</taxon>
        <taxon>Actinomycetes</taxon>
        <taxon>Micromonosporales</taxon>
        <taxon>Micromonosporaceae</taxon>
        <taxon>Salinispora</taxon>
    </lineage>
</organism>
<feature type="region of interest" description="Disordered" evidence="4">
    <location>
        <begin position="400"/>
        <end position="496"/>
    </location>
</feature>